<dbReference type="Pfam" id="PF12796">
    <property type="entry name" value="Ank_2"/>
    <property type="match status" value="1"/>
</dbReference>
<reference evidence="1 2" key="1">
    <citation type="submission" date="2024-05" db="EMBL/GenBank/DDBJ databases">
        <authorList>
            <person name="Wallberg A."/>
        </authorList>
    </citation>
    <scope>NUCLEOTIDE SEQUENCE [LARGE SCALE GENOMIC DNA]</scope>
</reference>
<gene>
    <name evidence="1" type="ORF">MNOR_LOCUS5730</name>
</gene>
<dbReference type="AlphaFoldDB" id="A0AAV2Q1A3"/>
<dbReference type="InterPro" id="IPR002110">
    <property type="entry name" value="Ankyrin_rpt"/>
</dbReference>
<dbReference type="Proteomes" id="UP001497623">
    <property type="component" value="Unassembled WGS sequence"/>
</dbReference>
<dbReference type="Gene3D" id="3.30.460.90">
    <property type="match status" value="1"/>
</dbReference>
<proteinExistence type="predicted"/>
<comment type="caution">
    <text evidence="1">The sequence shown here is derived from an EMBL/GenBank/DDBJ whole genome shotgun (WGS) entry which is preliminary data.</text>
</comment>
<dbReference type="Gene3D" id="1.25.40.20">
    <property type="entry name" value="Ankyrin repeat-containing domain"/>
    <property type="match status" value="2"/>
</dbReference>
<keyword evidence="2" id="KW-1185">Reference proteome</keyword>
<evidence type="ECO:0000313" key="1">
    <source>
        <dbReference type="EMBL" id="CAL4066483.1"/>
    </source>
</evidence>
<dbReference type="EMBL" id="CAXKWB010002265">
    <property type="protein sequence ID" value="CAL4066483.1"/>
    <property type="molecule type" value="Genomic_DNA"/>
</dbReference>
<protein>
    <submittedName>
        <fullName evidence="1">Uncharacterized protein</fullName>
    </submittedName>
</protein>
<evidence type="ECO:0000313" key="2">
    <source>
        <dbReference type="Proteomes" id="UP001497623"/>
    </source>
</evidence>
<sequence length="980" mass="111559">MAEDLLDQYNRMQHSNLPDTIPKLCGRIMTCFKETKTVDGQDLYEMFLHRLSVEDDVDGLVQLSNLGCPVSPVGDSDVSALKLAIDLDRPRTTSALIALGADIFFRVGGYNILQYVWKASEATVFLKMLITRMIHNRISIEIKRTDCNSNLENIAKELVANLTENPGKAGIQKELLKKLGIERESLSSLLCEAVDKDMPTLASFIYGAGASAYTLAESGKTAVHHALDAANGMEELIVTHFGGSLYIEDNTGRKPVDIMEENLRKKIEKNIARSEFMKLDSSLSSAKDNKARHKIKSNVVLFGCLYATFTDPEDNVSWRELYSYTFEELNGLIENFDNNKDDRLTWISQLCQKINHKFEPMSSCDIQENMQGSFIELFNCLNQMKNRIHHLPDNQFKVQKINGDCLHKLDVFNVDNAVKQALELTCKKKYNLFLHMLISHAGVNLSDPLDGMLKTHAIHHAAAEGNKCTVAYLLHSCNIESDVKDRFGNNAAHYAFMYGHSETGDYITAFKPELKDMKNSSEKTPLDLKVAFKDKVKKLKNQQLPDNNKELKVMLNDVCEKNNELDLVKVHLDMCLLRRKIRKLTFAELSQESLVDMSMDENKSIFKEVLGFIDQIGLYVSKKNKYFQGKLIPAGSSAEECRLGAADEFDFNWVVDWGEDIKAKLEEIPTKEQALKGYTHQIVLDSPNQEIKRLLSGSNLLDQFHCAVKEALPNLFQFEDKRISVILPGVKRTGVGVNLTLAWMGTMGTLLLVDVDLLPVIKATRPDEYPHPTLTAAHIKVGDQSIIHSINIADFEWKFTSIDMDAVYINSIGNGEWRFSQTLEESFTMLNLNKDMKCVFVITKYIVSALKAEPWYPEDVKMRYWYFNSKSFKLPAPQGFLMKSAFFEELEKVPMEEHWEESWYLVRIKSIFLRMCRQCNQRDDILKSMKPNMSSKDTTKELECGKVPSYFAKETQRPTAGYLAPFIFNILETMDIKDFC</sequence>
<dbReference type="InterPro" id="IPR036770">
    <property type="entry name" value="Ankyrin_rpt-contain_sf"/>
</dbReference>
<accession>A0AAV2Q1A3</accession>
<organism evidence="1 2">
    <name type="scientific">Meganyctiphanes norvegica</name>
    <name type="common">Northern krill</name>
    <name type="synonym">Thysanopoda norvegica</name>
    <dbReference type="NCBI Taxonomy" id="48144"/>
    <lineage>
        <taxon>Eukaryota</taxon>
        <taxon>Metazoa</taxon>
        <taxon>Ecdysozoa</taxon>
        <taxon>Arthropoda</taxon>
        <taxon>Crustacea</taxon>
        <taxon>Multicrustacea</taxon>
        <taxon>Malacostraca</taxon>
        <taxon>Eumalacostraca</taxon>
        <taxon>Eucarida</taxon>
        <taxon>Euphausiacea</taxon>
        <taxon>Euphausiidae</taxon>
        <taxon>Meganyctiphanes</taxon>
    </lineage>
</organism>
<name>A0AAV2Q1A3_MEGNR</name>
<dbReference type="SUPFAM" id="SSF48403">
    <property type="entry name" value="Ankyrin repeat"/>
    <property type="match status" value="2"/>
</dbReference>